<dbReference type="GO" id="GO:0005886">
    <property type="term" value="C:plasma membrane"/>
    <property type="evidence" value="ECO:0007669"/>
    <property type="project" value="UniProtKB-SubCell"/>
</dbReference>
<dbReference type="InterPro" id="IPR002696">
    <property type="entry name" value="Membr_insert_effic_factor_YidD"/>
</dbReference>
<evidence type="ECO:0000256" key="1">
    <source>
        <dbReference type="HAMAP-Rule" id="MF_00386"/>
    </source>
</evidence>
<protein>
    <recommendedName>
        <fullName evidence="1">Putative membrane protein insertion efficiency factor</fullName>
    </recommendedName>
</protein>
<keyword evidence="4" id="KW-1185">Reference proteome</keyword>
<dbReference type="Proteomes" id="UP000631034">
    <property type="component" value="Unassembled WGS sequence"/>
</dbReference>
<reference evidence="3" key="1">
    <citation type="submission" date="2020-10" db="EMBL/GenBank/DDBJ databases">
        <title>Genome sequence of the unusual species of purple photosynthetic bacteria, Phaeovibrio sulfidiphilus DSM 23193, type strain.</title>
        <authorList>
            <person name="Kyndt J.A."/>
            <person name="Meyer T.E."/>
        </authorList>
    </citation>
    <scope>NUCLEOTIDE SEQUENCE</scope>
    <source>
        <strain evidence="3">DSM 23193</strain>
    </source>
</reference>
<sequence length="104" mass="12058">MTVLRLFNRLLSLPMIGLIRLYRLVLSPLIGQQCRFEPTCSRYTEEAIRRHGPFWGVWLGSIRIARCNPWGGMGYDPVPDDPRPRWMRGRRSGSPVPPDRPDEP</sequence>
<evidence type="ECO:0000256" key="2">
    <source>
        <dbReference type="SAM" id="MobiDB-lite"/>
    </source>
</evidence>
<dbReference type="Pfam" id="PF01809">
    <property type="entry name" value="YidD"/>
    <property type="match status" value="1"/>
</dbReference>
<organism evidence="3 4">
    <name type="scientific">Phaeovibrio sulfidiphilus</name>
    <dbReference type="NCBI Taxonomy" id="1220600"/>
    <lineage>
        <taxon>Bacteria</taxon>
        <taxon>Pseudomonadati</taxon>
        <taxon>Pseudomonadota</taxon>
        <taxon>Alphaproteobacteria</taxon>
        <taxon>Rhodospirillales</taxon>
        <taxon>Rhodospirillaceae</taxon>
        <taxon>Phaeovibrio</taxon>
    </lineage>
</organism>
<keyword evidence="1" id="KW-0472">Membrane</keyword>
<dbReference type="NCBIfam" id="TIGR00278">
    <property type="entry name" value="membrane protein insertion efficiency factor YidD"/>
    <property type="match status" value="1"/>
</dbReference>
<evidence type="ECO:0000313" key="4">
    <source>
        <dbReference type="Proteomes" id="UP000631034"/>
    </source>
</evidence>
<dbReference type="EMBL" id="JACZHT010000001">
    <property type="protein sequence ID" value="MBE1236122.1"/>
    <property type="molecule type" value="Genomic_DNA"/>
</dbReference>
<dbReference type="SMART" id="SM01234">
    <property type="entry name" value="Haemolytic"/>
    <property type="match status" value="1"/>
</dbReference>
<dbReference type="AlphaFoldDB" id="A0A8J7CNP2"/>
<dbReference type="HAMAP" id="MF_00386">
    <property type="entry name" value="UPF0161_YidD"/>
    <property type="match status" value="1"/>
</dbReference>
<proteinExistence type="inferred from homology"/>
<comment type="function">
    <text evidence="1">Could be involved in insertion of integral membrane proteins into the membrane.</text>
</comment>
<gene>
    <name evidence="3" type="primary">yidD</name>
    <name evidence="3" type="ORF">IHV25_00405</name>
</gene>
<comment type="similarity">
    <text evidence="1">Belongs to the UPF0161 family.</text>
</comment>
<dbReference type="PANTHER" id="PTHR33383:SF1">
    <property type="entry name" value="MEMBRANE PROTEIN INSERTION EFFICIENCY FACTOR-RELATED"/>
    <property type="match status" value="1"/>
</dbReference>
<comment type="subcellular location">
    <subcellularLocation>
        <location evidence="1">Cell membrane</location>
        <topology evidence="1">Peripheral membrane protein</topology>
        <orientation evidence="1">Cytoplasmic side</orientation>
    </subcellularLocation>
</comment>
<accession>A0A8J7CNP2</accession>
<evidence type="ECO:0000313" key="3">
    <source>
        <dbReference type="EMBL" id="MBE1236122.1"/>
    </source>
</evidence>
<name>A0A8J7CNP2_9PROT</name>
<keyword evidence="1" id="KW-1003">Cell membrane</keyword>
<comment type="caution">
    <text evidence="3">The sequence shown here is derived from an EMBL/GenBank/DDBJ whole genome shotgun (WGS) entry which is preliminary data.</text>
</comment>
<dbReference type="PANTHER" id="PTHR33383">
    <property type="entry name" value="MEMBRANE PROTEIN INSERTION EFFICIENCY FACTOR-RELATED"/>
    <property type="match status" value="1"/>
</dbReference>
<feature type="region of interest" description="Disordered" evidence="2">
    <location>
        <begin position="80"/>
        <end position="104"/>
    </location>
</feature>